<dbReference type="Proteomes" id="UP000780801">
    <property type="component" value="Unassembled WGS sequence"/>
</dbReference>
<dbReference type="InterPro" id="IPR037282">
    <property type="entry name" value="CapZ_alpha/beta"/>
</dbReference>
<sequence length="115" mass="12718">MATSEEKIEIASRFLRAAPPGEINDVFNDVRALVGDSELLEGGILSALEEYNTEELATVEVPGIEGKVIVSKYGQVDTDRFIDPKTSQVFQVDHYRQTASDPEPHSPDAEIEDLR</sequence>
<feature type="region of interest" description="Disordered" evidence="3">
    <location>
        <begin position="95"/>
        <end position="115"/>
    </location>
</feature>
<accession>A0A9P6K992</accession>
<comment type="function">
    <text evidence="2">F-actin-capping proteins bind in a Ca(2+)-independent manner to the fast growing ends of actin filaments (barbed end) thereby blocking the exchange of subunits at these ends. Unlike other capping proteins (such as gelsolin and severin), these proteins do not sever actin filaments.</text>
</comment>
<dbReference type="AlphaFoldDB" id="A0A9P6K992"/>
<dbReference type="GO" id="GO:0051015">
    <property type="term" value="F:actin filament binding"/>
    <property type="evidence" value="ECO:0007669"/>
    <property type="project" value="TreeGrafter"/>
</dbReference>
<dbReference type="SUPFAM" id="SSF90096">
    <property type="entry name" value="Subunits of heterodimeric actin filament capping protein Capz"/>
    <property type="match status" value="1"/>
</dbReference>
<keyword evidence="5" id="KW-1185">Reference proteome</keyword>
<evidence type="ECO:0000256" key="2">
    <source>
        <dbReference type="RuleBase" id="RU365077"/>
    </source>
</evidence>
<evidence type="ECO:0000256" key="1">
    <source>
        <dbReference type="ARBA" id="ARBA00022467"/>
    </source>
</evidence>
<reference evidence="4" key="1">
    <citation type="journal article" date="2020" name="Fungal Divers.">
        <title>Resolving the Mortierellaceae phylogeny through synthesis of multi-gene phylogenetics and phylogenomics.</title>
        <authorList>
            <person name="Vandepol N."/>
            <person name="Liber J."/>
            <person name="Desiro A."/>
            <person name="Na H."/>
            <person name="Kennedy M."/>
            <person name="Barry K."/>
            <person name="Grigoriev I.V."/>
            <person name="Miller A.N."/>
            <person name="O'Donnell K."/>
            <person name="Stajich J.E."/>
            <person name="Bonito G."/>
        </authorList>
    </citation>
    <scope>NUCLEOTIDE SEQUENCE</scope>
    <source>
        <strain evidence="4">KOD1015</strain>
    </source>
</reference>
<dbReference type="GO" id="GO:0008290">
    <property type="term" value="C:F-actin capping protein complex"/>
    <property type="evidence" value="ECO:0007669"/>
    <property type="project" value="UniProtKB-UniRule"/>
</dbReference>
<keyword evidence="1 2" id="KW-0117">Actin capping</keyword>
<evidence type="ECO:0000313" key="4">
    <source>
        <dbReference type="EMBL" id="KAF9556017.1"/>
    </source>
</evidence>
<evidence type="ECO:0000313" key="5">
    <source>
        <dbReference type="Proteomes" id="UP000780801"/>
    </source>
</evidence>
<comment type="similarity">
    <text evidence="2">Belongs to the F-actin-capping protein alpha subunit family.</text>
</comment>
<dbReference type="InterPro" id="IPR002189">
    <property type="entry name" value="CapZ_alpha"/>
</dbReference>
<comment type="subunit">
    <text evidence="2">Heterodimer of an alpha and a beta subunit.</text>
</comment>
<gene>
    <name evidence="4" type="primary">CAP1</name>
    <name evidence="4" type="ORF">BGW38_009210</name>
</gene>
<keyword evidence="2" id="KW-0009">Actin-binding</keyword>
<dbReference type="GO" id="GO:0030863">
    <property type="term" value="C:cortical cytoskeleton"/>
    <property type="evidence" value="ECO:0007669"/>
    <property type="project" value="TreeGrafter"/>
</dbReference>
<dbReference type="InterPro" id="IPR042489">
    <property type="entry name" value="CapZ_alpha_1"/>
</dbReference>
<dbReference type="PANTHER" id="PTHR10653:SF0">
    <property type="entry name" value="F-ACTIN-CAPPING PROTEIN SUBUNIT ALPHA"/>
    <property type="match status" value="1"/>
</dbReference>
<feature type="compositionally biased region" description="Basic and acidic residues" evidence="3">
    <location>
        <begin position="102"/>
        <end position="115"/>
    </location>
</feature>
<proteinExistence type="inferred from homology"/>
<dbReference type="EMBL" id="JAABOA010006682">
    <property type="protein sequence ID" value="KAF9556017.1"/>
    <property type="molecule type" value="Genomic_DNA"/>
</dbReference>
<dbReference type="GO" id="GO:0051016">
    <property type="term" value="P:barbed-end actin filament capping"/>
    <property type="evidence" value="ECO:0007669"/>
    <property type="project" value="UniProtKB-UniRule"/>
</dbReference>
<evidence type="ECO:0000256" key="3">
    <source>
        <dbReference type="SAM" id="MobiDB-lite"/>
    </source>
</evidence>
<dbReference type="Gene3D" id="3.30.1140.60">
    <property type="entry name" value="F-actin capping protein, alpha subunit"/>
    <property type="match status" value="1"/>
</dbReference>
<dbReference type="Pfam" id="PF01267">
    <property type="entry name" value="F-actin_cap_A"/>
    <property type="match status" value="1"/>
</dbReference>
<name>A0A9P6K992_9FUNG</name>
<dbReference type="OrthoDB" id="340550at2759"/>
<organism evidence="4 5">
    <name type="scientific">Lunasporangiospora selenospora</name>
    <dbReference type="NCBI Taxonomy" id="979761"/>
    <lineage>
        <taxon>Eukaryota</taxon>
        <taxon>Fungi</taxon>
        <taxon>Fungi incertae sedis</taxon>
        <taxon>Mucoromycota</taxon>
        <taxon>Mortierellomycotina</taxon>
        <taxon>Mortierellomycetes</taxon>
        <taxon>Mortierellales</taxon>
        <taxon>Mortierellaceae</taxon>
        <taxon>Lunasporangiospora</taxon>
    </lineage>
</organism>
<protein>
    <recommendedName>
        <fullName evidence="2">F-actin-capping protein subunit alpha</fullName>
    </recommendedName>
</protein>
<dbReference type="PANTHER" id="PTHR10653">
    <property type="entry name" value="F-ACTIN-CAPPING PROTEIN SUBUNIT ALPHA"/>
    <property type="match status" value="1"/>
</dbReference>
<comment type="caution">
    <text evidence="4">The sequence shown here is derived from an EMBL/GenBank/DDBJ whole genome shotgun (WGS) entry which is preliminary data.</text>
</comment>
<dbReference type="GO" id="GO:0030036">
    <property type="term" value="P:actin cytoskeleton organization"/>
    <property type="evidence" value="ECO:0007669"/>
    <property type="project" value="TreeGrafter"/>
</dbReference>